<reference evidence="7 8" key="1">
    <citation type="submission" date="2024-03" db="EMBL/GenBank/DDBJ databases">
        <title>The Acrasis kona genome and developmental transcriptomes reveal deep origins of eukaryotic multicellular pathways.</title>
        <authorList>
            <person name="Sheikh S."/>
            <person name="Fu C.-J."/>
            <person name="Brown M.W."/>
            <person name="Baldauf S.L."/>
        </authorList>
    </citation>
    <scope>NUCLEOTIDE SEQUENCE [LARGE SCALE GENOMIC DNA]</scope>
    <source>
        <strain evidence="7 8">ATCC MYA-3509</strain>
    </source>
</reference>
<evidence type="ECO:0000256" key="4">
    <source>
        <dbReference type="PROSITE-ProRule" id="PRU00723"/>
    </source>
</evidence>
<sequence length="88" mass="10265">MSRSTNKNSKQAHDPNFKSKICHHYQTKGACWYGDQCGFLHIKKDDIQQHLKNEYFDDDYDDEQYNAYPPQTSPARNVTKSPSLTKLP</sequence>
<evidence type="ECO:0000259" key="6">
    <source>
        <dbReference type="PROSITE" id="PS50103"/>
    </source>
</evidence>
<feature type="zinc finger region" description="C3H1-type" evidence="4">
    <location>
        <begin position="16"/>
        <end position="44"/>
    </location>
</feature>
<feature type="non-terminal residue" evidence="7">
    <location>
        <position position="88"/>
    </location>
</feature>
<evidence type="ECO:0000256" key="3">
    <source>
        <dbReference type="ARBA" id="ARBA00022833"/>
    </source>
</evidence>
<dbReference type="InterPro" id="IPR000571">
    <property type="entry name" value="Znf_CCCH"/>
</dbReference>
<dbReference type="EMBL" id="JAOPGA020001650">
    <property type="protein sequence ID" value="KAL0490177.1"/>
    <property type="molecule type" value="Genomic_DNA"/>
</dbReference>
<feature type="compositionally biased region" description="Polar residues" evidence="5">
    <location>
        <begin position="69"/>
        <end position="88"/>
    </location>
</feature>
<proteinExistence type="predicted"/>
<accession>A0AAW2ZND6</accession>
<evidence type="ECO:0000256" key="1">
    <source>
        <dbReference type="ARBA" id="ARBA00022723"/>
    </source>
</evidence>
<dbReference type="PROSITE" id="PS50103">
    <property type="entry name" value="ZF_C3H1"/>
    <property type="match status" value="1"/>
</dbReference>
<name>A0AAW2ZND6_9EUKA</name>
<dbReference type="Pfam" id="PF00642">
    <property type="entry name" value="zf-CCCH"/>
    <property type="match status" value="1"/>
</dbReference>
<dbReference type="SUPFAM" id="SSF90229">
    <property type="entry name" value="CCCH zinc finger"/>
    <property type="match status" value="1"/>
</dbReference>
<protein>
    <submittedName>
        <fullName evidence="7">U-box domain-containing protein</fullName>
    </submittedName>
</protein>
<comment type="caution">
    <text evidence="7">The sequence shown here is derived from an EMBL/GenBank/DDBJ whole genome shotgun (WGS) entry which is preliminary data.</text>
</comment>
<dbReference type="Gene3D" id="4.10.1000.10">
    <property type="entry name" value="Zinc finger, CCCH-type"/>
    <property type="match status" value="1"/>
</dbReference>
<evidence type="ECO:0000256" key="5">
    <source>
        <dbReference type="SAM" id="MobiDB-lite"/>
    </source>
</evidence>
<keyword evidence="3 4" id="KW-0862">Zinc</keyword>
<feature type="domain" description="C3H1-type" evidence="6">
    <location>
        <begin position="16"/>
        <end position="44"/>
    </location>
</feature>
<keyword evidence="1 4" id="KW-0479">Metal-binding</keyword>
<evidence type="ECO:0000313" key="7">
    <source>
        <dbReference type="EMBL" id="KAL0490177.1"/>
    </source>
</evidence>
<keyword evidence="8" id="KW-1185">Reference proteome</keyword>
<dbReference type="SMART" id="SM00356">
    <property type="entry name" value="ZnF_C3H1"/>
    <property type="match status" value="1"/>
</dbReference>
<organism evidence="7 8">
    <name type="scientific">Acrasis kona</name>
    <dbReference type="NCBI Taxonomy" id="1008807"/>
    <lineage>
        <taxon>Eukaryota</taxon>
        <taxon>Discoba</taxon>
        <taxon>Heterolobosea</taxon>
        <taxon>Tetramitia</taxon>
        <taxon>Eutetramitia</taxon>
        <taxon>Acrasidae</taxon>
        <taxon>Acrasis</taxon>
    </lineage>
</organism>
<gene>
    <name evidence="7" type="ORF">AKO1_006662</name>
</gene>
<dbReference type="AlphaFoldDB" id="A0AAW2ZND6"/>
<dbReference type="GO" id="GO:0008270">
    <property type="term" value="F:zinc ion binding"/>
    <property type="evidence" value="ECO:0007669"/>
    <property type="project" value="UniProtKB-KW"/>
</dbReference>
<evidence type="ECO:0000256" key="2">
    <source>
        <dbReference type="ARBA" id="ARBA00022771"/>
    </source>
</evidence>
<feature type="region of interest" description="Disordered" evidence="5">
    <location>
        <begin position="58"/>
        <end position="88"/>
    </location>
</feature>
<dbReference type="InterPro" id="IPR036855">
    <property type="entry name" value="Znf_CCCH_sf"/>
</dbReference>
<dbReference type="Proteomes" id="UP001431209">
    <property type="component" value="Unassembled WGS sequence"/>
</dbReference>
<evidence type="ECO:0000313" key="8">
    <source>
        <dbReference type="Proteomes" id="UP001431209"/>
    </source>
</evidence>
<keyword evidence="2 4" id="KW-0863">Zinc-finger</keyword>